<reference evidence="2" key="2">
    <citation type="submission" date="2020-05" db="UniProtKB">
        <authorList>
            <consortium name="EnsemblMetazoa"/>
        </authorList>
    </citation>
    <scope>IDENTIFICATION</scope>
    <source>
        <strain evidence="2">A-37</strain>
    </source>
</reference>
<evidence type="ECO:0000313" key="2">
    <source>
        <dbReference type="EnsemblMetazoa" id="ACUA005395-PA"/>
    </source>
</evidence>
<dbReference type="PANTHER" id="PTHR36692:SF2">
    <property type="entry name" value="GEO12064P1"/>
    <property type="match status" value="1"/>
</dbReference>
<proteinExistence type="predicted"/>
<evidence type="ECO:0000256" key="1">
    <source>
        <dbReference type="SAM" id="Phobius"/>
    </source>
</evidence>
<feature type="transmembrane region" description="Helical" evidence="1">
    <location>
        <begin position="107"/>
        <end position="125"/>
    </location>
</feature>
<name>A0A182LZ15_9DIPT</name>
<keyword evidence="1" id="KW-1133">Transmembrane helix</keyword>
<sequence>MGSTSTSESNSRMESCSHGSTRNLLEDAIKRSAWLIGVPRPRVPALQGYRSRALAIACLILHYKSLDERDDLTKLLAAGTFVGYSVILVALFCGYMMSELISKKLDVFFSLIGCAMFIASGVLILKEWENAWSTDTKKLAISKGSLAVTNGVLFFFDAIFTLRN</sequence>
<accession>A0A182LZ15</accession>
<dbReference type="EnsemblMetazoa" id="ACUA005395-RA">
    <property type="protein sequence ID" value="ACUA005395-PA"/>
    <property type="gene ID" value="ACUA005395"/>
</dbReference>
<dbReference type="InterPro" id="IPR038976">
    <property type="entry name" value="Ssk"/>
</dbReference>
<reference evidence="3" key="1">
    <citation type="submission" date="2013-09" db="EMBL/GenBank/DDBJ databases">
        <title>The Genome Sequence of Anopheles culicifacies species A.</title>
        <authorList>
            <consortium name="The Broad Institute Genomics Platform"/>
            <person name="Neafsey D.E."/>
            <person name="Besansky N."/>
            <person name="Howell P."/>
            <person name="Walton C."/>
            <person name="Young S.K."/>
            <person name="Zeng Q."/>
            <person name="Gargeya S."/>
            <person name="Fitzgerald M."/>
            <person name="Haas B."/>
            <person name="Abouelleil A."/>
            <person name="Allen A.W."/>
            <person name="Alvarado L."/>
            <person name="Arachchi H.M."/>
            <person name="Berlin A.M."/>
            <person name="Chapman S.B."/>
            <person name="Gainer-Dewar J."/>
            <person name="Goldberg J."/>
            <person name="Griggs A."/>
            <person name="Gujja S."/>
            <person name="Hansen M."/>
            <person name="Howarth C."/>
            <person name="Imamovic A."/>
            <person name="Ireland A."/>
            <person name="Larimer J."/>
            <person name="McCowan C."/>
            <person name="Murphy C."/>
            <person name="Pearson M."/>
            <person name="Poon T.W."/>
            <person name="Priest M."/>
            <person name="Roberts A."/>
            <person name="Saif S."/>
            <person name="Shea T."/>
            <person name="Sisk P."/>
            <person name="Sykes S."/>
            <person name="Wortman J."/>
            <person name="Nusbaum C."/>
            <person name="Birren B."/>
        </authorList>
    </citation>
    <scope>NUCLEOTIDE SEQUENCE [LARGE SCALE GENOMIC DNA]</scope>
    <source>
        <strain evidence="3">A-37</strain>
    </source>
</reference>
<evidence type="ECO:0008006" key="4">
    <source>
        <dbReference type="Google" id="ProtNLM"/>
    </source>
</evidence>
<evidence type="ECO:0000313" key="3">
    <source>
        <dbReference type="Proteomes" id="UP000075883"/>
    </source>
</evidence>
<keyword evidence="1" id="KW-0472">Membrane</keyword>
<dbReference type="Proteomes" id="UP000075883">
    <property type="component" value="Unassembled WGS sequence"/>
</dbReference>
<protein>
    <recommendedName>
        <fullName evidence="4">MARVEL domain-containing protein</fullName>
    </recommendedName>
</protein>
<dbReference type="AlphaFoldDB" id="A0A182LZ15"/>
<dbReference type="GO" id="GO:0005886">
    <property type="term" value="C:plasma membrane"/>
    <property type="evidence" value="ECO:0007669"/>
    <property type="project" value="TreeGrafter"/>
</dbReference>
<dbReference type="GO" id="GO:0019991">
    <property type="term" value="P:septate junction assembly"/>
    <property type="evidence" value="ECO:0007669"/>
    <property type="project" value="InterPro"/>
</dbReference>
<dbReference type="VEuPathDB" id="VectorBase:ACUA005395"/>
<keyword evidence="1" id="KW-0812">Transmembrane</keyword>
<organism evidence="2 3">
    <name type="scientific">Anopheles culicifacies</name>
    <dbReference type="NCBI Taxonomy" id="139723"/>
    <lineage>
        <taxon>Eukaryota</taxon>
        <taxon>Metazoa</taxon>
        <taxon>Ecdysozoa</taxon>
        <taxon>Arthropoda</taxon>
        <taxon>Hexapoda</taxon>
        <taxon>Insecta</taxon>
        <taxon>Pterygota</taxon>
        <taxon>Neoptera</taxon>
        <taxon>Endopterygota</taxon>
        <taxon>Diptera</taxon>
        <taxon>Nematocera</taxon>
        <taxon>Culicoidea</taxon>
        <taxon>Culicidae</taxon>
        <taxon>Anophelinae</taxon>
        <taxon>Anopheles</taxon>
        <taxon>culicifacies species complex</taxon>
    </lineage>
</organism>
<dbReference type="EMBL" id="AXCM01012174">
    <property type="status" value="NOT_ANNOTATED_CDS"/>
    <property type="molecule type" value="Genomic_DNA"/>
</dbReference>
<keyword evidence="3" id="KW-1185">Reference proteome</keyword>
<dbReference type="PANTHER" id="PTHR36692">
    <property type="entry name" value="PROTEIN SNAKESKIN"/>
    <property type="match status" value="1"/>
</dbReference>
<feature type="transmembrane region" description="Helical" evidence="1">
    <location>
        <begin position="145"/>
        <end position="162"/>
    </location>
</feature>
<feature type="transmembrane region" description="Helical" evidence="1">
    <location>
        <begin position="75"/>
        <end position="95"/>
    </location>
</feature>